<feature type="transmembrane region" description="Helical" evidence="1">
    <location>
        <begin position="206"/>
        <end position="226"/>
    </location>
</feature>
<dbReference type="PANTHER" id="PTHR34821:SF2">
    <property type="entry name" value="INNER MEMBRANE PROTEIN YDCZ"/>
    <property type="match status" value="1"/>
</dbReference>
<evidence type="ECO:0000313" key="3">
    <source>
        <dbReference type="Proteomes" id="UP001142372"/>
    </source>
</evidence>
<dbReference type="EMBL" id="BSEN01000001">
    <property type="protein sequence ID" value="GLJ74786.1"/>
    <property type="molecule type" value="Genomic_DNA"/>
</dbReference>
<feature type="transmembrane region" description="Helical" evidence="1">
    <location>
        <begin position="238"/>
        <end position="257"/>
    </location>
</feature>
<dbReference type="AlphaFoldDB" id="A0A9W6H741"/>
<sequence>MVNTPPKPHLPVWVAIVALVLCGALVAVQSRINGELGRQLGDGFTAALISFGSGLVILVIALAFAPAGRRGLGRVRTALRDGELRWWYVCGGAAGAFLVLSQGLTAAVLGVALFTVAIVAGQTVSGLVFDRIGLGPGGKRLLTASRVVGAVLALIAVTWAVSAQLSGSVPLWMLVLPLIAGLGLGWQQAVNGRVRVSSGSALTATFLNFLVGTAVLLVLMAVHSAIVGWPTSLPTAPWLYLGGAIGCIFIGGSALLVRVTGVLVLGLATVAGQLLAALLLDVVAPADAHPVAWSTVAGTLLALVAVAVASIRWKRPVASTEG</sequence>
<dbReference type="GO" id="GO:0005886">
    <property type="term" value="C:plasma membrane"/>
    <property type="evidence" value="ECO:0007669"/>
    <property type="project" value="TreeGrafter"/>
</dbReference>
<reference evidence="2" key="1">
    <citation type="journal article" date="2014" name="Int. J. Syst. Evol. Microbiol.">
        <title>Complete genome sequence of Corynebacterium casei LMG S-19264T (=DSM 44701T), isolated from a smear-ripened cheese.</title>
        <authorList>
            <consortium name="US DOE Joint Genome Institute (JGI-PGF)"/>
            <person name="Walter F."/>
            <person name="Albersmeier A."/>
            <person name="Kalinowski J."/>
            <person name="Ruckert C."/>
        </authorList>
    </citation>
    <scope>NUCLEOTIDE SEQUENCE</scope>
    <source>
        <strain evidence="2">VKM Ac-1401</strain>
    </source>
</reference>
<name>A0A9W6H741_9MICO</name>
<dbReference type="Pfam" id="PF04657">
    <property type="entry name" value="DMT_YdcZ"/>
    <property type="match status" value="2"/>
</dbReference>
<feature type="transmembrane region" description="Helical" evidence="1">
    <location>
        <begin position="292"/>
        <end position="311"/>
    </location>
</feature>
<protein>
    <submittedName>
        <fullName evidence="2">Membrane protein</fullName>
    </submittedName>
</protein>
<reference evidence="2" key="2">
    <citation type="submission" date="2023-01" db="EMBL/GenBank/DDBJ databases">
        <authorList>
            <person name="Sun Q."/>
            <person name="Evtushenko L."/>
        </authorList>
    </citation>
    <scope>NUCLEOTIDE SEQUENCE</scope>
    <source>
        <strain evidence="2">VKM Ac-1401</strain>
    </source>
</reference>
<evidence type="ECO:0000256" key="1">
    <source>
        <dbReference type="SAM" id="Phobius"/>
    </source>
</evidence>
<feature type="transmembrane region" description="Helical" evidence="1">
    <location>
        <begin position="86"/>
        <end position="104"/>
    </location>
</feature>
<evidence type="ECO:0000313" key="2">
    <source>
        <dbReference type="EMBL" id="GLJ74786.1"/>
    </source>
</evidence>
<accession>A0A9W6H741</accession>
<feature type="transmembrane region" description="Helical" evidence="1">
    <location>
        <begin position="262"/>
        <end position="280"/>
    </location>
</feature>
<feature type="transmembrane region" description="Helical" evidence="1">
    <location>
        <begin position="44"/>
        <end position="65"/>
    </location>
</feature>
<feature type="transmembrane region" description="Helical" evidence="1">
    <location>
        <begin position="167"/>
        <end position="186"/>
    </location>
</feature>
<feature type="transmembrane region" description="Helical" evidence="1">
    <location>
        <begin position="12"/>
        <end position="32"/>
    </location>
</feature>
<keyword evidence="1" id="KW-1133">Transmembrane helix</keyword>
<keyword evidence="1" id="KW-0472">Membrane</keyword>
<feature type="transmembrane region" description="Helical" evidence="1">
    <location>
        <begin position="110"/>
        <end position="129"/>
    </location>
</feature>
<keyword evidence="1" id="KW-0812">Transmembrane</keyword>
<dbReference type="PANTHER" id="PTHR34821">
    <property type="entry name" value="INNER MEMBRANE PROTEIN YDCZ"/>
    <property type="match status" value="1"/>
</dbReference>
<gene>
    <name evidence="2" type="ORF">GCM10017584_03590</name>
</gene>
<feature type="transmembrane region" description="Helical" evidence="1">
    <location>
        <begin position="141"/>
        <end position="161"/>
    </location>
</feature>
<keyword evidence="3" id="KW-1185">Reference proteome</keyword>
<comment type="caution">
    <text evidence="2">The sequence shown here is derived from an EMBL/GenBank/DDBJ whole genome shotgun (WGS) entry which is preliminary data.</text>
</comment>
<organism evidence="2 3">
    <name type="scientific">Leifsonia poae</name>
    <dbReference type="NCBI Taxonomy" id="110933"/>
    <lineage>
        <taxon>Bacteria</taxon>
        <taxon>Bacillati</taxon>
        <taxon>Actinomycetota</taxon>
        <taxon>Actinomycetes</taxon>
        <taxon>Micrococcales</taxon>
        <taxon>Microbacteriaceae</taxon>
        <taxon>Leifsonia</taxon>
    </lineage>
</organism>
<proteinExistence type="predicted"/>
<dbReference type="Proteomes" id="UP001142372">
    <property type="component" value="Unassembled WGS sequence"/>
</dbReference>
<dbReference type="InterPro" id="IPR006750">
    <property type="entry name" value="YdcZ"/>
</dbReference>